<gene>
    <name evidence="1" type="ORF">PN497_19410</name>
</gene>
<dbReference type="RefSeq" id="WP_272110768.1">
    <property type="nucleotide sequence ID" value="NZ_JAQMTI010000253.1"/>
</dbReference>
<accession>A0ABT4ZW42</accession>
<evidence type="ECO:0000313" key="1">
    <source>
        <dbReference type="EMBL" id="MDB9443509.1"/>
    </source>
</evidence>
<organism evidence="1 2">
    <name type="scientific">Sphaerospermopsis kisseleviana CS-549</name>
    <dbReference type="NCBI Taxonomy" id="3021783"/>
    <lineage>
        <taxon>Bacteria</taxon>
        <taxon>Bacillati</taxon>
        <taxon>Cyanobacteriota</taxon>
        <taxon>Cyanophyceae</taxon>
        <taxon>Nostocales</taxon>
        <taxon>Aphanizomenonaceae</taxon>
        <taxon>Sphaerospermopsis</taxon>
        <taxon>Sphaerospermopsis kisseleviana</taxon>
    </lineage>
</organism>
<reference evidence="1 2" key="1">
    <citation type="submission" date="2023-01" db="EMBL/GenBank/DDBJ databases">
        <title>Genomes from the Australian National Cyanobacteria Reference Collection.</title>
        <authorList>
            <person name="Willis A."/>
            <person name="Lee E.M.F."/>
        </authorList>
    </citation>
    <scope>NUCLEOTIDE SEQUENCE [LARGE SCALE GENOMIC DNA]</scope>
    <source>
        <strain evidence="1 2">CS-549</strain>
    </source>
</reference>
<name>A0ABT4ZW42_9CYAN</name>
<evidence type="ECO:0000313" key="2">
    <source>
        <dbReference type="Proteomes" id="UP001211711"/>
    </source>
</evidence>
<dbReference type="EMBL" id="JAQMTI010000253">
    <property type="protein sequence ID" value="MDB9443509.1"/>
    <property type="molecule type" value="Genomic_DNA"/>
</dbReference>
<protein>
    <submittedName>
        <fullName evidence="1">Uncharacterized protein</fullName>
    </submittedName>
</protein>
<comment type="caution">
    <text evidence="1">The sequence shown here is derived from an EMBL/GenBank/DDBJ whole genome shotgun (WGS) entry which is preliminary data.</text>
</comment>
<keyword evidence="2" id="KW-1185">Reference proteome</keyword>
<dbReference type="Proteomes" id="UP001211711">
    <property type="component" value="Unassembled WGS sequence"/>
</dbReference>
<proteinExistence type="predicted"/>
<sequence>IDRPNASPLQEIILSSNLSSIPRMLNTCTGINSHRAKHSENNLVVKLRIDRPNASPLQEIILSSN</sequence>
<feature type="non-terminal residue" evidence="1">
    <location>
        <position position="1"/>
    </location>
</feature>